<dbReference type="RefSeq" id="XP_009153371.1">
    <property type="nucleotide sequence ID" value="XM_009155123.1"/>
</dbReference>
<feature type="domain" description="Zn(2)-C6 fungal-type" evidence="8">
    <location>
        <begin position="15"/>
        <end position="45"/>
    </location>
</feature>
<dbReference type="SMART" id="SM00066">
    <property type="entry name" value="GAL4"/>
    <property type="match status" value="1"/>
</dbReference>
<dbReference type="GO" id="GO:0003677">
    <property type="term" value="F:DNA binding"/>
    <property type="evidence" value="ECO:0007669"/>
    <property type="project" value="UniProtKB-KW"/>
</dbReference>
<keyword evidence="6" id="KW-0539">Nucleus</keyword>
<dbReference type="InterPro" id="IPR036864">
    <property type="entry name" value="Zn2-C6_fun-type_DNA-bd_sf"/>
</dbReference>
<dbReference type="PROSITE" id="PS00463">
    <property type="entry name" value="ZN2_CY6_FUNGAL_1"/>
    <property type="match status" value="1"/>
</dbReference>
<feature type="region of interest" description="Disordered" evidence="7">
    <location>
        <begin position="544"/>
        <end position="570"/>
    </location>
</feature>
<evidence type="ECO:0000256" key="3">
    <source>
        <dbReference type="ARBA" id="ARBA00023015"/>
    </source>
</evidence>
<dbReference type="eggNOG" id="ENOG502QR2H">
    <property type="taxonomic scope" value="Eukaryota"/>
</dbReference>
<dbReference type="CDD" id="cd00067">
    <property type="entry name" value="GAL4"/>
    <property type="match status" value="1"/>
</dbReference>
<evidence type="ECO:0000256" key="7">
    <source>
        <dbReference type="SAM" id="MobiDB-lite"/>
    </source>
</evidence>
<dbReference type="Pfam" id="PF04082">
    <property type="entry name" value="Fungal_trans"/>
    <property type="match status" value="1"/>
</dbReference>
<feature type="region of interest" description="Disordered" evidence="7">
    <location>
        <begin position="54"/>
        <end position="88"/>
    </location>
</feature>
<dbReference type="PANTHER" id="PTHR47338">
    <property type="entry name" value="ZN(II)2CYS6 TRANSCRIPTION FACTOR (EUROFUNG)-RELATED"/>
    <property type="match status" value="1"/>
</dbReference>
<organism evidence="9 10">
    <name type="scientific">Exophiala dermatitidis (strain ATCC 34100 / CBS 525.76 / NIH/UT8656)</name>
    <name type="common">Black yeast</name>
    <name type="synonym">Wangiella dermatitidis</name>
    <dbReference type="NCBI Taxonomy" id="858893"/>
    <lineage>
        <taxon>Eukaryota</taxon>
        <taxon>Fungi</taxon>
        <taxon>Dikarya</taxon>
        <taxon>Ascomycota</taxon>
        <taxon>Pezizomycotina</taxon>
        <taxon>Eurotiomycetes</taxon>
        <taxon>Chaetothyriomycetidae</taxon>
        <taxon>Chaetothyriales</taxon>
        <taxon>Herpotrichiellaceae</taxon>
        <taxon>Exophiala</taxon>
    </lineage>
</organism>
<evidence type="ECO:0000313" key="9">
    <source>
        <dbReference type="EMBL" id="EHY52910.1"/>
    </source>
</evidence>
<evidence type="ECO:0000256" key="5">
    <source>
        <dbReference type="ARBA" id="ARBA00023163"/>
    </source>
</evidence>
<dbReference type="Gene3D" id="4.10.240.10">
    <property type="entry name" value="Zn(2)-C6 fungal-type DNA-binding domain"/>
    <property type="match status" value="1"/>
</dbReference>
<dbReference type="Proteomes" id="UP000007304">
    <property type="component" value="Unassembled WGS sequence"/>
</dbReference>
<dbReference type="GO" id="GO:0008270">
    <property type="term" value="F:zinc ion binding"/>
    <property type="evidence" value="ECO:0007669"/>
    <property type="project" value="InterPro"/>
</dbReference>
<accession>H6BLS1</accession>
<evidence type="ECO:0000256" key="4">
    <source>
        <dbReference type="ARBA" id="ARBA00023125"/>
    </source>
</evidence>
<protein>
    <recommendedName>
        <fullName evidence="8">Zn(2)-C6 fungal-type domain-containing protein</fullName>
    </recommendedName>
</protein>
<dbReference type="GO" id="GO:0006351">
    <property type="term" value="P:DNA-templated transcription"/>
    <property type="evidence" value="ECO:0007669"/>
    <property type="project" value="InterPro"/>
</dbReference>
<evidence type="ECO:0000256" key="1">
    <source>
        <dbReference type="ARBA" id="ARBA00004123"/>
    </source>
</evidence>
<dbReference type="GO" id="GO:0005634">
    <property type="term" value="C:nucleus"/>
    <property type="evidence" value="ECO:0007669"/>
    <property type="project" value="UniProtKB-SubCell"/>
</dbReference>
<dbReference type="CDD" id="cd12148">
    <property type="entry name" value="fungal_TF_MHR"/>
    <property type="match status" value="1"/>
</dbReference>
<dbReference type="VEuPathDB" id="FungiDB:HMPREF1120_01113"/>
<dbReference type="AlphaFoldDB" id="H6BLS1"/>
<keyword evidence="4" id="KW-0238">DNA-binding</keyword>
<dbReference type="STRING" id="858893.H6BLS1"/>
<evidence type="ECO:0000313" key="10">
    <source>
        <dbReference type="Proteomes" id="UP000007304"/>
    </source>
</evidence>
<dbReference type="PANTHER" id="PTHR47338:SF25">
    <property type="entry name" value="TRANSCRIPTION FACTOR"/>
    <property type="match status" value="1"/>
</dbReference>
<sequence>MQPTVVPISKRTPLACVACRRRKTKCDGVQPQCHYCSSRGIPCQWPLSPGTVTTSPTGRNVYTLPETDERVTNPSSTGNPGRRSLSADLSPRVSVENVSVLPSQAALQRCLAIFFERHFEVDLCCFFHRPSFDPTNPNNRFLVTSIVSLCARYLTADEARVLFDAPSQQQVYRHFTRLAKKMARETSDLPSVTNIQANLVLSLSELLSEAPSGQWMYAGTAIRMAQVMRLNKEYHDKHPEQEREVRRRTFWACLLFDRLLAFFLAKPHTLSLKNVAIALPSSNLSLAYGEPSRGVTLANLATYNGSASDLGLLPYVIKSLCLWCELANFHVCQARRSEPLPPTDPYSQFSMFSTAVRSWMDLLPSRLRWSRENHSIHLALNQGAAFMAMHCLLRSALCVAHQDYLPQTDGSSILLDQTDAAGWSLLHREPSIVSTCVSNALAVGELVSAYIQSETSEPAPRPSIFVALAILSAASPLLWLQYTEDPQEFGQDRGRAWNYFLEFQNLLSCWRKVWKIAHVWLREVEEMRVLYRYAYQGEVDANSTEHPAEECSCESGGDQEESDLYRPQPGDGLPQCSWPSDLTTLLQLNSVTKVSLPAEHQLSVWLALTRGWQPGVDDDIFLDINDRIAVDS</sequence>
<keyword evidence="10" id="KW-1185">Reference proteome</keyword>
<gene>
    <name evidence="9" type="ORF">HMPREF1120_01113</name>
</gene>
<keyword evidence="2" id="KW-0479">Metal-binding</keyword>
<dbReference type="GO" id="GO:0000981">
    <property type="term" value="F:DNA-binding transcription factor activity, RNA polymerase II-specific"/>
    <property type="evidence" value="ECO:0007669"/>
    <property type="project" value="InterPro"/>
</dbReference>
<keyword evidence="3" id="KW-0805">Transcription regulation</keyword>
<dbReference type="Pfam" id="PF00172">
    <property type="entry name" value="Zn_clus"/>
    <property type="match status" value="1"/>
</dbReference>
<dbReference type="InterPro" id="IPR007219">
    <property type="entry name" value="XnlR_reg_dom"/>
</dbReference>
<dbReference type="PROSITE" id="PS50048">
    <property type="entry name" value="ZN2_CY6_FUNGAL_2"/>
    <property type="match status" value="1"/>
</dbReference>
<evidence type="ECO:0000259" key="8">
    <source>
        <dbReference type="PROSITE" id="PS50048"/>
    </source>
</evidence>
<dbReference type="InParanoid" id="H6BLS1"/>
<dbReference type="EMBL" id="JH226130">
    <property type="protein sequence ID" value="EHY52910.1"/>
    <property type="molecule type" value="Genomic_DNA"/>
</dbReference>
<dbReference type="InterPro" id="IPR001138">
    <property type="entry name" value="Zn2Cys6_DnaBD"/>
</dbReference>
<evidence type="ECO:0000256" key="6">
    <source>
        <dbReference type="ARBA" id="ARBA00023242"/>
    </source>
</evidence>
<evidence type="ECO:0000256" key="2">
    <source>
        <dbReference type="ARBA" id="ARBA00022723"/>
    </source>
</evidence>
<dbReference type="OMA" id="IRMAQIM"/>
<dbReference type="HOGENOM" id="CLU_029208_0_0_1"/>
<proteinExistence type="predicted"/>
<dbReference type="SUPFAM" id="SSF57701">
    <property type="entry name" value="Zn2/Cys6 DNA-binding domain"/>
    <property type="match status" value="1"/>
</dbReference>
<name>H6BLS1_EXODN</name>
<keyword evidence="5" id="KW-0804">Transcription</keyword>
<dbReference type="InterPro" id="IPR050815">
    <property type="entry name" value="TF_fung"/>
</dbReference>
<comment type="subcellular location">
    <subcellularLocation>
        <location evidence="1">Nucleus</location>
    </subcellularLocation>
</comment>
<dbReference type="GeneID" id="20305752"/>
<dbReference type="SMART" id="SM00906">
    <property type="entry name" value="Fungal_trans"/>
    <property type="match status" value="1"/>
</dbReference>
<reference evidence="9" key="1">
    <citation type="submission" date="2011-07" db="EMBL/GenBank/DDBJ databases">
        <title>The Genome Sequence of Exophiala (Wangiella) dermatitidis NIH/UT8656.</title>
        <authorList>
            <consortium name="The Broad Institute Genome Sequencing Platform"/>
            <person name="Cuomo C."/>
            <person name="Wang Z."/>
            <person name="Hunicke-Smith S."/>
            <person name="Szanislo P.J."/>
            <person name="Earl A."/>
            <person name="Young S.K."/>
            <person name="Zeng Q."/>
            <person name="Gargeya S."/>
            <person name="Fitzgerald M."/>
            <person name="Haas B."/>
            <person name="Abouelleil A."/>
            <person name="Alvarado L."/>
            <person name="Arachchi H.M."/>
            <person name="Berlin A."/>
            <person name="Brown A."/>
            <person name="Chapman S.B."/>
            <person name="Chen Z."/>
            <person name="Dunbar C."/>
            <person name="Freedman E."/>
            <person name="Gearin G."/>
            <person name="Gellesch M."/>
            <person name="Goldberg J."/>
            <person name="Griggs A."/>
            <person name="Gujja S."/>
            <person name="Heiman D."/>
            <person name="Howarth C."/>
            <person name="Larson L."/>
            <person name="Lui A."/>
            <person name="MacDonald P.J.P."/>
            <person name="Montmayeur A."/>
            <person name="Murphy C."/>
            <person name="Neiman D."/>
            <person name="Pearson M."/>
            <person name="Priest M."/>
            <person name="Roberts A."/>
            <person name="Saif S."/>
            <person name="Shea T."/>
            <person name="Shenoy N."/>
            <person name="Sisk P."/>
            <person name="Stolte C."/>
            <person name="Sykes S."/>
            <person name="Wortman J."/>
            <person name="Nusbaum C."/>
            <person name="Birren B."/>
        </authorList>
    </citation>
    <scope>NUCLEOTIDE SEQUENCE</scope>
    <source>
        <strain evidence="9">NIH/UT8656</strain>
    </source>
</reference>